<dbReference type="InterPro" id="IPR006059">
    <property type="entry name" value="SBP"/>
</dbReference>
<protein>
    <submittedName>
        <fullName evidence="4">Sugar ABC transporter substrate-binding protein</fullName>
    </submittedName>
</protein>
<accession>A0A7V0QTC5</accession>
<dbReference type="GO" id="GO:0015768">
    <property type="term" value="P:maltose transport"/>
    <property type="evidence" value="ECO:0007669"/>
    <property type="project" value="TreeGrafter"/>
</dbReference>
<evidence type="ECO:0000256" key="1">
    <source>
        <dbReference type="ARBA" id="ARBA00008520"/>
    </source>
</evidence>
<keyword evidence="3" id="KW-0732">Signal</keyword>
<sequence length="423" mass="47299">MMSGKKSLAITLGVAIVMLGVGGFISSYAKVKISFYSWMAAEMTSGGVSVLQEAEKKFERLNPEVDVDTVPLPYEKTQDELTLMTAAGNPPDITTIDVVWLAPLVFMGGLEPLDKFMTPELKAAMIPAAYNDGLLKEKLYALCWNPNPNFIVYNKDLLRKAGIAKPPVNMKELNEQMAAISKLAPDIYGFGIQSDMSTLSADYFHTWLWAFGGEIVDKKGNVVVNQKGAVDAVTWFKKVMDNGWSPKGQYIREVRILFSQRKLGFMLEGPWIAGILRGLGMKDEEWGVATIPGSPVVGKIGYCQPAHHMLVMSKQCKHKEWAWKFMKFIVSDPEITKVYFQNTGLMPVIEHLYVDKVYANPFVAVAFEQMKAMKKPNAWSSPRYAEVERFFMVALQKVMLKGVDPKKALDECAENLKVLFGAY</sequence>
<evidence type="ECO:0000256" key="3">
    <source>
        <dbReference type="ARBA" id="ARBA00022729"/>
    </source>
</evidence>
<dbReference type="PANTHER" id="PTHR30061">
    <property type="entry name" value="MALTOSE-BINDING PERIPLASMIC PROTEIN"/>
    <property type="match status" value="1"/>
</dbReference>
<dbReference type="Pfam" id="PF01547">
    <property type="entry name" value="SBP_bac_1"/>
    <property type="match status" value="1"/>
</dbReference>
<dbReference type="GO" id="GO:0042956">
    <property type="term" value="P:maltodextrin transmembrane transport"/>
    <property type="evidence" value="ECO:0007669"/>
    <property type="project" value="TreeGrafter"/>
</dbReference>
<proteinExistence type="inferred from homology"/>
<dbReference type="GO" id="GO:0055052">
    <property type="term" value="C:ATP-binding cassette (ABC) transporter complex, substrate-binding subunit-containing"/>
    <property type="evidence" value="ECO:0007669"/>
    <property type="project" value="TreeGrafter"/>
</dbReference>
<dbReference type="CDD" id="cd13585">
    <property type="entry name" value="PBP2_TMBP_like"/>
    <property type="match status" value="1"/>
</dbReference>
<keyword evidence="2" id="KW-0813">Transport</keyword>
<name>A0A7V0QTC5_UNCAE</name>
<evidence type="ECO:0000313" key="4">
    <source>
        <dbReference type="EMBL" id="HDN85068.1"/>
    </source>
</evidence>
<evidence type="ECO:0000256" key="2">
    <source>
        <dbReference type="ARBA" id="ARBA00022448"/>
    </source>
</evidence>
<dbReference type="EMBL" id="DRBC01000295">
    <property type="protein sequence ID" value="HDN85068.1"/>
    <property type="molecule type" value="Genomic_DNA"/>
</dbReference>
<gene>
    <name evidence="4" type="ORF">ENG47_04860</name>
</gene>
<dbReference type="GO" id="GO:1901982">
    <property type="term" value="F:maltose binding"/>
    <property type="evidence" value="ECO:0007669"/>
    <property type="project" value="TreeGrafter"/>
</dbReference>
<dbReference type="PANTHER" id="PTHR30061:SF50">
    <property type="entry name" value="MALTOSE_MALTODEXTRIN-BINDING PERIPLASMIC PROTEIN"/>
    <property type="match status" value="1"/>
</dbReference>
<reference evidence="4" key="1">
    <citation type="journal article" date="2020" name="mSystems">
        <title>Genome- and Community-Level Interaction Insights into Carbon Utilization and Element Cycling Functions of Hydrothermarchaeota in Hydrothermal Sediment.</title>
        <authorList>
            <person name="Zhou Z."/>
            <person name="Liu Y."/>
            <person name="Xu W."/>
            <person name="Pan J."/>
            <person name="Luo Z.H."/>
            <person name="Li M."/>
        </authorList>
    </citation>
    <scope>NUCLEOTIDE SEQUENCE [LARGE SCALE GENOMIC DNA]</scope>
    <source>
        <strain evidence="4">HyVt-219</strain>
    </source>
</reference>
<comment type="caution">
    <text evidence="4">The sequence shown here is derived from an EMBL/GenBank/DDBJ whole genome shotgun (WGS) entry which is preliminary data.</text>
</comment>
<dbReference type="AlphaFoldDB" id="A0A7V0QTC5"/>
<dbReference type="Proteomes" id="UP000885660">
    <property type="component" value="Unassembled WGS sequence"/>
</dbReference>
<comment type="similarity">
    <text evidence="1">Belongs to the bacterial solute-binding protein 1 family.</text>
</comment>
<dbReference type="Gene3D" id="3.40.190.10">
    <property type="entry name" value="Periplasmic binding protein-like II"/>
    <property type="match status" value="2"/>
</dbReference>
<dbReference type="SUPFAM" id="SSF53850">
    <property type="entry name" value="Periplasmic binding protein-like II"/>
    <property type="match status" value="1"/>
</dbReference>
<organism evidence="4">
    <name type="scientific">Aerophobetes bacterium</name>
    <dbReference type="NCBI Taxonomy" id="2030807"/>
    <lineage>
        <taxon>Bacteria</taxon>
        <taxon>Candidatus Aerophobota</taxon>
    </lineage>
</organism>